<evidence type="ECO:0008006" key="6">
    <source>
        <dbReference type="Google" id="ProtNLM"/>
    </source>
</evidence>
<evidence type="ECO:0000256" key="2">
    <source>
        <dbReference type="ARBA" id="ARBA00023136"/>
    </source>
</evidence>
<name>A0A5B1M9K1_9ACTN</name>
<dbReference type="EMBL" id="VUJW01000001">
    <property type="protein sequence ID" value="KAA1429116.1"/>
    <property type="molecule type" value="Genomic_DNA"/>
</dbReference>
<evidence type="ECO:0000256" key="3">
    <source>
        <dbReference type="SAM" id="Phobius"/>
    </source>
</evidence>
<dbReference type="RefSeq" id="WP_149748738.1">
    <property type="nucleotide sequence ID" value="NZ_VUJW01000001.1"/>
</dbReference>
<dbReference type="PANTHER" id="PTHR37042:SF4">
    <property type="entry name" value="OUTER MEMBRANE PROTEIN RV1973"/>
    <property type="match status" value="1"/>
</dbReference>
<sequence>MSAQKVRILEDTPERRYQLAIVVLLVLVLVVASLAIWLVSKKNAAEDDLEKAEADIETYQAGPDARDAAEEILLEMTSYDYRRIEDEYAWLDHFANDELRGRFEKQVPNLKKVIRRSKARARGEVVQSAYNTIDSTSATVLAFVRQRLTDATNRRGVLEDQWTTLTLVREGDEWLIEDIDIVTVPPPS</sequence>
<keyword evidence="2 3" id="KW-0472">Membrane</keyword>
<dbReference type="Proteomes" id="UP000324351">
    <property type="component" value="Unassembled WGS sequence"/>
</dbReference>
<dbReference type="GO" id="GO:0016020">
    <property type="term" value="C:membrane"/>
    <property type="evidence" value="ECO:0007669"/>
    <property type="project" value="UniProtKB-SubCell"/>
</dbReference>
<comment type="caution">
    <text evidence="4">The sequence shown here is derived from an EMBL/GenBank/DDBJ whole genome shotgun (WGS) entry which is preliminary data.</text>
</comment>
<proteinExistence type="predicted"/>
<evidence type="ECO:0000313" key="4">
    <source>
        <dbReference type="EMBL" id="KAA1429116.1"/>
    </source>
</evidence>
<evidence type="ECO:0000313" key="5">
    <source>
        <dbReference type="Proteomes" id="UP000324351"/>
    </source>
</evidence>
<gene>
    <name evidence="4" type="ORF">F0U47_02645</name>
</gene>
<evidence type="ECO:0000256" key="1">
    <source>
        <dbReference type="ARBA" id="ARBA00004370"/>
    </source>
</evidence>
<keyword evidence="3" id="KW-0812">Transmembrane</keyword>
<dbReference type="PANTHER" id="PTHR37042">
    <property type="entry name" value="OUTER MEMBRANE PROTEIN RV1973"/>
    <property type="match status" value="1"/>
</dbReference>
<dbReference type="AlphaFoldDB" id="A0A5B1M9K1"/>
<organism evidence="4 5">
    <name type="scientific">Nocardioides antri</name>
    <dbReference type="NCBI Taxonomy" id="2607659"/>
    <lineage>
        <taxon>Bacteria</taxon>
        <taxon>Bacillati</taxon>
        <taxon>Actinomycetota</taxon>
        <taxon>Actinomycetes</taxon>
        <taxon>Propionibacteriales</taxon>
        <taxon>Nocardioidaceae</taxon>
        <taxon>Nocardioides</taxon>
    </lineage>
</organism>
<feature type="transmembrane region" description="Helical" evidence="3">
    <location>
        <begin position="20"/>
        <end position="39"/>
    </location>
</feature>
<comment type="subcellular location">
    <subcellularLocation>
        <location evidence="1">Membrane</location>
    </subcellularLocation>
</comment>
<keyword evidence="5" id="KW-1185">Reference proteome</keyword>
<accession>A0A5B1M9K1</accession>
<keyword evidence="3" id="KW-1133">Transmembrane helix</keyword>
<reference evidence="4 5" key="1">
    <citation type="submission" date="2019-09" db="EMBL/GenBank/DDBJ databases">
        <title>Nocardioides panacisoli sp. nov., isolated from the soil of a ginseng field.</title>
        <authorList>
            <person name="Cho C."/>
        </authorList>
    </citation>
    <scope>NUCLEOTIDE SEQUENCE [LARGE SCALE GENOMIC DNA]</scope>
    <source>
        <strain evidence="4 5">BN140041</strain>
    </source>
</reference>
<protein>
    <recommendedName>
        <fullName evidence="6">Mce-associated membrane protein</fullName>
    </recommendedName>
</protein>
<reference evidence="4 5" key="2">
    <citation type="submission" date="2019-09" db="EMBL/GenBank/DDBJ databases">
        <authorList>
            <person name="Jin C."/>
        </authorList>
    </citation>
    <scope>NUCLEOTIDE SEQUENCE [LARGE SCALE GENOMIC DNA]</scope>
    <source>
        <strain evidence="4 5">BN140041</strain>
    </source>
</reference>